<evidence type="ECO:0000256" key="4">
    <source>
        <dbReference type="ARBA" id="ARBA00022816"/>
    </source>
</evidence>
<keyword evidence="6" id="KW-0811">Translocation</keyword>
<reference evidence="12 13" key="1">
    <citation type="journal article" date="2022" name="Nat. Plants">
        <title>Genomes of leafy and leafless Platanthera orchids illuminate the evolution of mycoheterotrophy.</title>
        <authorList>
            <person name="Li M.H."/>
            <person name="Liu K.W."/>
            <person name="Li Z."/>
            <person name="Lu H.C."/>
            <person name="Ye Q.L."/>
            <person name="Zhang D."/>
            <person name="Wang J.Y."/>
            <person name="Li Y.F."/>
            <person name="Zhong Z.M."/>
            <person name="Liu X."/>
            <person name="Yu X."/>
            <person name="Liu D.K."/>
            <person name="Tu X.D."/>
            <person name="Liu B."/>
            <person name="Hao Y."/>
            <person name="Liao X.Y."/>
            <person name="Jiang Y.T."/>
            <person name="Sun W.H."/>
            <person name="Chen J."/>
            <person name="Chen Y.Q."/>
            <person name="Ai Y."/>
            <person name="Zhai J.W."/>
            <person name="Wu S.S."/>
            <person name="Zhou Z."/>
            <person name="Hsiao Y.Y."/>
            <person name="Wu W.L."/>
            <person name="Chen Y.Y."/>
            <person name="Lin Y.F."/>
            <person name="Hsu J.L."/>
            <person name="Li C.Y."/>
            <person name="Wang Z.W."/>
            <person name="Zhao X."/>
            <person name="Zhong W.Y."/>
            <person name="Ma X.K."/>
            <person name="Ma L."/>
            <person name="Huang J."/>
            <person name="Chen G.Z."/>
            <person name="Huang M.Z."/>
            <person name="Huang L."/>
            <person name="Peng D.H."/>
            <person name="Luo Y.B."/>
            <person name="Zou S.Q."/>
            <person name="Chen S.P."/>
            <person name="Lan S."/>
            <person name="Tsai W.C."/>
            <person name="Van de Peer Y."/>
            <person name="Liu Z.J."/>
        </authorList>
    </citation>
    <scope>NUCLEOTIDE SEQUENCE [LARGE SCALE GENOMIC DNA]</scope>
    <source>
        <strain evidence="12">Lor288</strain>
    </source>
</reference>
<dbReference type="PANTHER" id="PTHR12960:SF0">
    <property type="entry name" value="MRNA EXPORT FACTOR GLE1"/>
    <property type="match status" value="1"/>
</dbReference>
<evidence type="ECO:0000256" key="10">
    <source>
        <dbReference type="ARBA" id="ARBA00029983"/>
    </source>
</evidence>
<dbReference type="InterPro" id="IPR038506">
    <property type="entry name" value="GLE1-like_sf"/>
</dbReference>
<evidence type="ECO:0000256" key="6">
    <source>
        <dbReference type="ARBA" id="ARBA00023010"/>
    </source>
</evidence>
<keyword evidence="5" id="KW-0653">Protein transport</keyword>
<evidence type="ECO:0000256" key="1">
    <source>
        <dbReference type="ARBA" id="ARBA00004567"/>
    </source>
</evidence>
<keyword evidence="7" id="KW-0906">Nuclear pore complex</keyword>
<evidence type="ECO:0000313" key="12">
    <source>
        <dbReference type="EMBL" id="KAK8959653.1"/>
    </source>
</evidence>
<keyword evidence="13" id="KW-1185">Reference proteome</keyword>
<dbReference type="Gene3D" id="1.25.40.510">
    <property type="entry name" value="GLE1-like"/>
    <property type="match status" value="1"/>
</dbReference>
<evidence type="ECO:0000256" key="7">
    <source>
        <dbReference type="ARBA" id="ARBA00023132"/>
    </source>
</evidence>
<comment type="caution">
    <text evidence="12">The sequence shown here is derived from an EMBL/GenBank/DDBJ whole genome shotgun (WGS) entry which is preliminary data.</text>
</comment>
<evidence type="ECO:0000313" key="13">
    <source>
        <dbReference type="Proteomes" id="UP001412067"/>
    </source>
</evidence>
<comment type="similarity">
    <text evidence="2">Belongs to the GLE1 family.</text>
</comment>
<evidence type="ECO:0000256" key="11">
    <source>
        <dbReference type="SAM" id="Coils"/>
    </source>
</evidence>
<keyword evidence="4" id="KW-0509">mRNA transport</keyword>
<organism evidence="12 13">
    <name type="scientific">Platanthera guangdongensis</name>
    <dbReference type="NCBI Taxonomy" id="2320717"/>
    <lineage>
        <taxon>Eukaryota</taxon>
        <taxon>Viridiplantae</taxon>
        <taxon>Streptophyta</taxon>
        <taxon>Embryophyta</taxon>
        <taxon>Tracheophyta</taxon>
        <taxon>Spermatophyta</taxon>
        <taxon>Magnoliopsida</taxon>
        <taxon>Liliopsida</taxon>
        <taxon>Asparagales</taxon>
        <taxon>Orchidaceae</taxon>
        <taxon>Orchidoideae</taxon>
        <taxon>Orchideae</taxon>
        <taxon>Orchidinae</taxon>
        <taxon>Platanthera</taxon>
    </lineage>
</organism>
<dbReference type="PANTHER" id="PTHR12960">
    <property type="entry name" value="GLE-1-RELATED"/>
    <property type="match status" value="1"/>
</dbReference>
<dbReference type="Pfam" id="PF07817">
    <property type="entry name" value="GLE1"/>
    <property type="match status" value="1"/>
</dbReference>
<keyword evidence="11" id="KW-0175">Coiled coil</keyword>
<protein>
    <recommendedName>
        <fullName evidence="9">mRNA export factor GLE1</fullName>
    </recommendedName>
    <alternativeName>
        <fullName evidence="10">Nucleoporin GLE1</fullName>
    </alternativeName>
</protein>
<dbReference type="EMBL" id="JBBWWR010000011">
    <property type="protein sequence ID" value="KAK8959653.1"/>
    <property type="molecule type" value="Genomic_DNA"/>
</dbReference>
<keyword evidence="8" id="KW-0539">Nucleus</keyword>
<proteinExistence type="inferred from homology"/>
<name>A0ABR2M6H4_9ASPA</name>
<keyword evidence="3" id="KW-0813">Transport</keyword>
<evidence type="ECO:0000256" key="9">
    <source>
        <dbReference type="ARBA" id="ARBA00026227"/>
    </source>
</evidence>
<gene>
    <name evidence="12" type="ORF">KSP40_PGU000026</name>
</gene>
<sequence>MGYAKLELLLPMKAAMITSVDPDPLWTLDDLLSELNSLELQLGARDHFSSPLKKYERFSEVKETRGSDKPFVMCILEDDAEESGSGDGFTNHGLTTGTRFTCDVFYVSESEGSDDELHMEPTSPLLMEKKSIEEGILFELENKHHLIVKEQLRSKLSALELSQKNENEKSSFSMHQLEKQAEARREMDRRLDKQYQRRIAEVLDNRLSILQRNHEQRSQIEERRIRDDAVLEEAKRKEKAMIEERLCQEKAKTEAEAKLNAIKQAEVHKAALEAENRAAAEAAEKEIARIRETTALDASKKESTKSKGIKVFASETALKAESNRLTIYNEAAGNLNAIALKDIDRLGRQMKKKVNQAGGSVENVRTKARELVQLIDDPVLPISISSMIFANKVLSLCENPSLGFDTTAFSCGWVILLVSSQVPSVIDFVIAEFHRTCIYTVPKHPKALDAASQTNEYWKMMGYREKDGKIESSKEFMERAECCMKLYAALIQTEIDGVRNPHGLREGWTWIAMLLNTLPANAATSMALEAFLRMAGYALFRRYKSQFIKVLNVISTRFLPTLKQKQGEARREVVMKLEQYLNDKVYMQEPEGRHLQGSSLSKVFW</sequence>
<evidence type="ECO:0000256" key="5">
    <source>
        <dbReference type="ARBA" id="ARBA00022927"/>
    </source>
</evidence>
<evidence type="ECO:0000256" key="3">
    <source>
        <dbReference type="ARBA" id="ARBA00022448"/>
    </source>
</evidence>
<evidence type="ECO:0000256" key="8">
    <source>
        <dbReference type="ARBA" id="ARBA00023242"/>
    </source>
</evidence>
<accession>A0ABR2M6H4</accession>
<dbReference type="Proteomes" id="UP001412067">
    <property type="component" value="Unassembled WGS sequence"/>
</dbReference>
<feature type="coiled-coil region" evidence="11">
    <location>
        <begin position="255"/>
        <end position="293"/>
    </location>
</feature>
<comment type="subcellular location">
    <subcellularLocation>
        <location evidence="1">Nucleus</location>
        <location evidence="1">Nuclear pore complex</location>
    </subcellularLocation>
</comment>
<dbReference type="InterPro" id="IPR012476">
    <property type="entry name" value="GLE1"/>
</dbReference>
<evidence type="ECO:0000256" key="2">
    <source>
        <dbReference type="ARBA" id="ARBA00011056"/>
    </source>
</evidence>